<organism evidence="2 3">
    <name type="scientific">Halomonas flagellata</name>
    <dbReference type="NCBI Taxonomy" id="2920385"/>
    <lineage>
        <taxon>Bacteria</taxon>
        <taxon>Pseudomonadati</taxon>
        <taxon>Pseudomonadota</taxon>
        <taxon>Gammaproteobacteria</taxon>
        <taxon>Oceanospirillales</taxon>
        <taxon>Halomonadaceae</taxon>
        <taxon>Halomonas</taxon>
    </lineage>
</organism>
<sequence>MSFQSIKRLGGLALGVGLLGLSGCVVVDGAPYPGHGGGYYAPDAGIPEGHLPPPGECRIWYHDRSPGHQPPPGPCGELRHHVPPGASLIRG</sequence>
<reference evidence="2 3" key="1">
    <citation type="submission" date="2022-02" db="EMBL/GenBank/DDBJ databases">
        <title>Halomonas fukangensis sp. nov., a halophilic bacterium isolated from a bulk soil of Kalidium foliatum at Fukang.</title>
        <authorList>
            <person name="Huang Y."/>
        </authorList>
    </citation>
    <scope>NUCLEOTIDE SEQUENCE [LARGE SCALE GENOMIC DNA]</scope>
    <source>
        <strain evidence="2 3">EGI 63088</strain>
    </source>
</reference>
<dbReference type="RefSeq" id="WP_240568324.1">
    <property type="nucleotide sequence ID" value="NZ_JAKVPY010000011.1"/>
</dbReference>
<evidence type="ECO:0000313" key="2">
    <source>
        <dbReference type="EMBL" id="MCH4563669.1"/>
    </source>
</evidence>
<gene>
    <name evidence="2" type="ORF">MKP05_11070</name>
</gene>
<keyword evidence="3" id="KW-1185">Reference proteome</keyword>
<dbReference type="Proteomes" id="UP001202117">
    <property type="component" value="Unassembled WGS sequence"/>
</dbReference>
<feature type="region of interest" description="Disordered" evidence="1">
    <location>
        <begin position="61"/>
        <end position="91"/>
    </location>
</feature>
<comment type="caution">
    <text evidence="2">The sequence shown here is derived from an EMBL/GenBank/DDBJ whole genome shotgun (WGS) entry which is preliminary data.</text>
</comment>
<dbReference type="EMBL" id="JAKVPY010000011">
    <property type="protein sequence ID" value="MCH4563669.1"/>
    <property type="molecule type" value="Genomic_DNA"/>
</dbReference>
<proteinExistence type="predicted"/>
<accession>A0ABS9RV30</accession>
<protein>
    <recommendedName>
        <fullName evidence="4">Lipoprotein</fullName>
    </recommendedName>
</protein>
<evidence type="ECO:0000256" key="1">
    <source>
        <dbReference type="SAM" id="MobiDB-lite"/>
    </source>
</evidence>
<name>A0ABS9RV30_9GAMM</name>
<evidence type="ECO:0000313" key="3">
    <source>
        <dbReference type="Proteomes" id="UP001202117"/>
    </source>
</evidence>
<dbReference type="PROSITE" id="PS51257">
    <property type="entry name" value="PROKAR_LIPOPROTEIN"/>
    <property type="match status" value="1"/>
</dbReference>
<evidence type="ECO:0008006" key="4">
    <source>
        <dbReference type="Google" id="ProtNLM"/>
    </source>
</evidence>